<name>A0A6S6T5U0_9BACT</name>
<feature type="domain" description="Glycosyl transferase family 1" evidence="1">
    <location>
        <begin position="193"/>
        <end position="346"/>
    </location>
</feature>
<accession>A0A6S6T5U0</accession>
<dbReference type="InterPro" id="IPR028098">
    <property type="entry name" value="Glyco_trans_4-like_N"/>
</dbReference>
<dbReference type="PANTHER" id="PTHR12526:SF630">
    <property type="entry name" value="GLYCOSYLTRANSFERASE"/>
    <property type="match status" value="1"/>
</dbReference>
<dbReference type="EMBL" id="CACVAX010000052">
    <property type="protein sequence ID" value="CAA6818601.1"/>
    <property type="molecule type" value="Genomic_DNA"/>
</dbReference>
<protein>
    <submittedName>
        <fullName evidence="3">Transferase</fullName>
    </submittedName>
</protein>
<sequence length="366" mass="42010">MDNIEQKSLVGLIYNLDTGGAERMMLTILNDCVDQGFEVHLVIFQYEGALLKELSPHITVHKLNKSSVSKGLVKCLKTVKHIHPHVVFTGIGHLNIALAPFLPIMKFLLPKTKWISRETNIVSLENQVSKYPKLFDFLYRHTYKNYDVIVAQSLDMKEDLLKNYFQTDKIVLINNPIDVKKIDTLSIEDPFYTFDESKINLLSVSRLREQKRIDLMLETLSHLPLNYHLTIVGSGEKEIALKALSIRLNLQNRVRFLGQQSNPYTYMKRADLLLLTSQREGFPNVLLEANTLGLPIVAFASLGGIQEIIEEGVNGFFVPFNKCELLAKKIEEAQRTKFDKNKIREATIQKYSKDNILNKYKNIFLK</sequence>
<evidence type="ECO:0000259" key="1">
    <source>
        <dbReference type="Pfam" id="PF00534"/>
    </source>
</evidence>
<dbReference type="AlphaFoldDB" id="A0A6S6T5U0"/>
<dbReference type="Pfam" id="PF00534">
    <property type="entry name" value="Glycos_transf_1"/>
    <property type="match status" value="1"/>
</dbReference>
<dbReference type="Pfam" id="PF13439">
    <property type="entry name" value="Glyco_transf_4"/>
    <property type="match status" value="1"/>
</dbReference>
<dbReference type="SUPFAM" id="SSF53756">
    <property type="entry name" value="UDP-Glycosyltransferase/glycogen phosphorylase"/>
    <property type="match status" value="1"/>
</dbReference>
<dbReference type="PANTHER" id="PTHR12526">
    <property type="entry name" value="GLYCOSYLTRANSFERASE"/>
    <property type="match status" value="1"/>
</dbReference>
<proteinExistence type="predicted"/>
<reference evidence="3" key="1">
    <citation type="submission" date="2020-01" db="EMBL/GenBank/DDBJ databases">
        <authorList>
            <person name="Meier V. D."/>
            <person name="Meier V D."/>
        </authorList>
    </citation>
    <scope>NUCLEOTIDE SEQUENCE</scope>
    <source>
        <strain evidence="3">HLG_WM_MAG_04</strain>
    </source>
</reference>
<evidence type="ECO:0000259" key="2">
    <source>
        <dbReference type="Pfam" id="PF13439"/>
    </source>
</evidence>
<keyword evidence="3" id="KW-0808">Transferase</keyword>
<dbReference type="CDD" id="cd03811">
    <property type="entry name" value="GT4_GT28_WabH-like"/>
    <property type="match status" value="1"/>
</dbReference>
<dbReference type="GO" id="GO:0016757">
    <property type="term" value="F:glycosyltransferase activity"/>
    <property type="evidence" value="ECO:0007669"/>
    <property type="project" value="InterPro"/>
</dbReference>
<organism evidence="3">
    <name type="scientific">uncultured Sulfurovum sp</name>
    <dbReference type="NCBI Taxonomy" id="269237"/>
    <lineage>
        <taxon>Bacteria</taxon>
        <taxon>Pseudomonadati</taxon>
        <taxon>Campylobacterota</taxon>
        <taxon>Epsilonproteobacteria</taxon>
        <taxon>Campylobacterales</taxon>
        <taxon>Sulfurovaceae</taxon>
        <taxon>Sulfurovum</taxon>
        <taxon>environmental samples</taxon>
    </lineage>
</organism>
<gene>
    <name evidence="3" type="ORF">HELGO_WM8534</name>
</gene>
<evidence type="ECO:0000313" key="3">
    <source>
        <dbReference type="EMBL" id="CAA6818601.1"/>
    </source>
</evidence>
<dbReference type="InterPro" id="IPR001296">
    <property type="entry name" value="Glyco_trans_1"/>
</dbReference>
<feature type="domain" description="Glycosyltransferase subfamily 4-like N-terminal" evidence="2">
    <location>
        <begin position="19"/>
        <end position="180"/>
    </location>
</feature>
<dbReference type="Gene3D" id="3.40.50.2000">
    <property type="entry name" value="Glycogen Phosphorylase B"/>
    <property type="match status" value="2"/>
</dbReference>